<evidence type="ECO:0000256" key="5">
    <source>
        <dbReference type="HAMAP-Rule" id="MF_00921"/>
    </source>
</evidence>
<evidence type="ECO:0000256" key="2">
    <source>
        <dbReference type="ARBA" id="ARBA00022679"/>
    </source>
</evidence>
<proteinExistence type="inferred from homology"/>
<comment type="similarity">
    <text evidence="5">Belongs to the pyruvate, phosphate/water dikinase regulatory protein family. PDRP subfamily.</text>
</comment>
<dbReference type="EC" id="2.7.11.32" evidence="5"/>
<dbReference type="Proteomes" id="UP001589619">
    <property type="component" value="Unassembled WGS sequence"/>
</dbReference>
<keyword evidence="2 5" id="KW-0808">Transferase</keyword>
<dbReference type="Pfam" id="PF03618">
    <property type="entry name" value="Kinase-PPPase"/>
    <property type="match status" value="1"/>
</dbReference>
<organism evidence="6 7">
    <name type="scientific">Paenibacillus hodogayensis</name>
    <dbReference type="NCBI Taxonomy" id="279208"/>
    <lineage>
        <taxon>Bacteria</taxon>
        <taxon>Bacillati</taxon>
        <taxon>Bacillota</taxon>
        <taxon>Bacilli</taxon>
        <taxon>Bacillales</taxon>
        <taxon>Paenibacillaceae</taxon>
        <taxon>Paenibacillus</taxon>
    </lineage>
</organism>
<protein>
    <recommendedName>
        <fullName evidence="5">Putative pyruvate, phosphate dikinase regulatory protein</fullName>
        <shortName evidence="5">PPDK regulatory protein</shortName>
        <ecNumber evidence="5">2.7.11.32</ecNumber>
        <ecNumber evidence="5">2.7.4.27</ecNumber>
    </recommendedName>
</protein>
<keyword evidence="4 5" id="KW-0418">Kinase</keyword>
<dbReference type="GO" id="GO:0016740">
    <property type="term" value="F:transferase activity"/>
    <property type="evidence" value="ECO:0007669"/>
    <property type="project" value="UniProtKB-KW"/>
</dbReference>
<dbReference type="InterPro" id="IPR005177">
    <property type="entry name" value="Kinase-pyrophosphorylase"/>
</dbReference>
<dbReference type="InterPro" id="IPR026565">
    <property type="entry name" value="PPDK_reg"/>
</dbReference>
<comment type="catalytic activity">
    <reaction evidence="5">
        <text>N(tele)-phospho-L-histidyl/L-threonyl-[pyruvate, phosphate dikinase] + ADP = N(tele)-phospho-L-histidyl/O-phospho-L-threonyl-[pyruvate, phosphate dikinase] + AMP + H(+)</text>
        <dbReference type="Rhea" id="RHEA:43692"/>
        <dbReference type="Rhea" id="RHEA-COMP:10650"/>
        <dbReference type="Rhea" id="RHEA-COMP:10651"/>
        <dbReference type="ChEBI" id="CHEBI:15378"/>
        <dbReference type="ChEBI" id="CHEBI:30013"/>
        <dbReference type="ChEBI" id="CHEBI:61977"/>
        <dbReference type="ChEBI" id="CHEBI:83586"/>
        <dbReference type="ChEBI" id="CHEBI:456215"/>
        <dbReference type="ChEBI" id="CHEBI:456216"/>
        <dbReference type="EC" id="2.7.11.32"/>
    </reaction>
</comment>
<dbReference type="HAMAP" id="MF_00921">
    <property type="entry name" value="PDRP"/>
    <property type="match status" value="1"/>
</dbReference>
<evidence type="ECO:0000256" key="4">
    <source>
        <dbReference type="ARBA" id="ARBA00022777"/>
    </source>
</evidence>
<dbReference type="PANTHER" id="PTHR31756:SF3">
    <property type="entry name" value="PYRUVATE, PHOSPHATE DIKINASE REGULATORY PROTEIN 1, CHLOROPLASTIC"/>
    <property type="match status" value="1"/>
</dbReference>
<dbReference type="PANTHER" id="PTHR31756">
    <property type="entry name" value="PYRUVATE, PHOSPHATE DIKINASE REGULATORY PROTEIN 1, CHLOROPLASTIC"/>
    <property type="match status" value="1"/>
</dbReference>
<accession>A0ABV5VQJ2</accession>
<keyword evidence="3 5" id="KW-0547">Nucleotide-binding</keyword>
<comment type="function">
    <text evidence="5">Bifunctional serine/threonine kinase and phosphorylase involved in the regulation of the pyruvate, phosphate dikinase (PPDK) by catalyzing its phosphorylation/dephosphorylation.</text>
</comment>
<evidence type="ECO:0000313" key="6">
    <source>
        <dbReference type="EMBL" id="MFB9750536.1"/>
    </source>
</evidence>
<name>A0ABV5VQJ2_9BACL</name>
<comment type="caution">
    <text evidence="6">The sequence shown here is derived from an EMBL/GenBank/DDBJ whole genome shotgun (WGS) entry which is preliminary data.</text>
</comment>
<dbReference type="EC" id="2.7.4.27" evidence="5"/>
<dbReference type="RefSeq" id="WP_344906887.1">
    <property type="nucleotide sequence ID" value="NZ_BAAAYO010000005.1"/>
</dbReference>
<comment type="catalytic activity">
    <reaction evidence="5">
        <text>N(tele)-phospho-L-histidyl/O-phospho-L-threonyl-[pyruvate, phosphate dikinase] + phosphate + H(+) = N(tele)-phospho-L-histidyl/L-threonyl-[pyruvate, phosphate dikinase] + diphosphate</text>
        <dbReference type="Rhea" id="RHEA:43696"/>
        <dbReference type="Rhea" id="RHEA-COMP:10650"/>
        <dbReference type="Rhea" id="RHEA-COMP:10651"/>
        <dbReference type="ChEBI" id="CHEBI:15378"/>
        <dbReference type="ChEBI" id="CHEBI:30013"/>
        <dbReference type="ChEBI" id="CHEBI:33019"/>
        <dbReference type="ChEBI" id="CHEBI:43474"/>
        <dbReference type="ChEBI" id="CHEBI:61977"/>
        <dbReference type="ChEBI" id="CHEBI:83586"/>
        <dbReference type="EC" id="2.7.4.27"/>
    </reaction>
</comment>
<dbReference type="NCBIfam" id="NF003742">
    <property type="entry name" value="PRK05339.1"/>
    <property type="match status" value="1"/>
</dbReference>
<dbReference type="EMBL" id="JBHMAG010000003">
    <property type="protein sequence ID" value="MFB9750536.1"/>
    <property type="molecule type" value="Genomic_DNA"/>
</dbReference>
<gene>
    <name evidence="6" type="ORF">ACFFNY_03040</name>
</gene>
<evidence type="ECO:0000256" key="1">
    <source>
        <dbReference type="ARBA" id="ARBA00022527"/>
    </source>
</evidence>
<keyword evidence="7" id="KW-1185">Reference proteome</keyword>
<sequence>MLNRIDKIIPKPIVYVVSDSAGDTAESVLKAAAIQFHPNIVEIRRAPYVNGREGVELIVNEAAKSQAIVLFTLVVPELRDYLIAQARKRKVISIDLLGPIISTLEKAFNREPLHQPGLIHQLDEDYFKKVEAVEFAVKYDDGRDATGVLLADIVLVGVSRTSKTPLSMYLAHRMLKVANVPLVPELQPPDQLFTVSPDKVIGLVIDPDKLNMIRKERLKSLGLADSALYAQMERIQKELEHARKVMSRVGCKVIDVSNKAVEETAGLILNMLRR</sequence>
<reference evidence="6 7" key="1">
    <citation type="submission" date="2024-09" db="EMBL/GenBank/DDBJ databases">
        <authorList>
            <person name="Sun Q."/>
            <person name="Mori K."/>
        </authorList>
    </citation>
    <scope>NUCLEOTIDE SEQUENCE [LARGE SCALE GENOMIC DNA]</scope>
    <source>
        <strain evidence="6 7">JCM 12520</strain>
    </source>
</reference>
<feature type="binding site" evidence="5">
    <location>
        <begin position="157"/>
        <end position="164"/>
    </location>
    <ligand>
        <name>ADP</name>
        <dbReference type="ChEBI" id="CHEBI:456216"/>
    </ligand>
</feature>
<evidence type="ECO:0000256" key="3">
    <source>
        <dbReference type="ARBA" id="ARBA00022741"/>
    </source>
</evidence>
<evidence type="ECO:0000313" key="7">
    <source>
        <dbReference type="Proteomes" id="UP001589619"/>
    </source>
</evidence>
<keyword evidence="1 5" id="KW-0723">Serine/threonine-protein kinase</keyword>
<keyword evidence="6" id="KW-0670">Pyruvate</keyword>